<proteinExistence type="inferred from homology"/>
<name>A0A1I6FVV4_9EURY</name>
<keyword evidence="2" id="KW-0813">Transport</keyword>
<evidence type="ECO:0000256" key="6">
    <source>
        <dbReference type="ARBA" id="ARBA00023004"/>
    </source>
</evidence>
<evidence type="ECO:0000313" key="12">
    <source>
        <dbReference type="EMBL" id="SFR34038.1"/>
    </source>
</evidence>
<dbReference type="Proteomes" id="UP000243250">
    <property type="component" value="Unassembled WGS sequence"/>
</dbReference>
<evidence type="ECO:0000313" key="13">
    <source>
        <dbReference type="Proteomes" id="UP000243250"/>
    </source>
</evidence>
<dbReference type="Pfam" id="PF00111">
    <property type="entry name" value="Fer2"/>
    <property type="match status" value="1"/>
</dbReference>
<evidence type="ECO:0000256" key="1">
    <source>
        <dbReference type="ARBA" id="ARBA00007874"/>
    </source>
</evidence>
<dbReference type="InterPro" id="IPR036869">
    <property type="entry name" value="J_dom_sf"/>
</dbReference>
<gene>
    <name evidence="12" type="ORF">SAMN04488124_0396</name>
</gene>
<dbReference type="CDD" id="cd06257">
    <property type="entry name" value="DnaJ"/>
    <property type="match status" value="1"/>
</dbReference>
<accession>A0A1I6FVV4</accession>
<evidence type="ECO:0000256" key="8">
    <source>
        <dbReference type="ARBA" id="ARBA00034078"/>
    </source>
</evidence>
<dbReference type="STRING" id="555875.SAMN04488124_0396"/>
<evidence type="ECO:0000256" key="2">
    <source>
        <dbReference type="ARBA" id="ARBA00022448"/>
    </source>
</evidence>
<keyword evidence="7" id="KW-0411">Iron-sulfur</keyword>
<keyword evidence="13" id="KW-1185">Reference proteome</keyword>
<organism evidence="12 13">
    <name type="scientific">Halogeometricum limi</name>
    <dbReference type="NCBI Taxonomy" id="555875"/>
    <lineage>
        <taxon>Archaea</taxon>
        <taxon>Methanobacteriati</taxon>
        <taxon>Methanobacteriota</taxon>
        <taxon>Stenosarchaea group</taxon>
        <taxon>Halobacteria</taxon>
        <taxon>Halobacteriales</taxon>
        <taxon>Haloferacaceae</taxon>
        <taxon>Halogeometricum</taxon>
    </lineage>
</organism>
<keyword evidence="6" id="KW-0408">Iron</keyword>
<dbReference type="GO" id="GO:0051537">
    <property type="term" value="F:2 iron, 2 sulfur cluster binding"/>
    <property type="evidence" value="ECO:0007669"/>
    <property type="project" value="UniProtKB-KW"/>
</dbReference>
<dbReference type="PANTHER" id="PTHR43112">
    <property type="entry name" value="FERREDOXIN"/>
    <property type="match status" value="1"/>
</dbReference>
<dbReference type="InterPro" id="IPR012675">
    <property type="entry name" value="Beta-grasp_dom_sf"/>
</dbReference>
<feature type="domain" description="J" evidence="10">
    <location>
        <begin position="3"/>
        <end position="56"/>
    </location>
</feature>
<dbReference type="InterPro" id="IPR001623">
    <property type="entry name" value="DnaJ_domain"/>
</dbReference>
<comment type="cofactor">
    <cofactor evidence="8">
        <name>[2Fe-2S] cluster</name>
        <dbReference type="ChEBI" id="CHEBI:190135"/>
    </cofactor>
</comment>
<feature type="compositionally biased region" description="Basic and acidic residues" evidence="9">
    <location>
        <begin position="65"/>
        <end position="81"/>
    </location>
</feature>
<dbReference type="EMBL" id="FOYS01000001">
    <property type="protein sequence ID" value="SFR34038.1"/>
    <property type="molecule type" value="Genomic_DNA"/>
</dbReference>
<comment type="similarity">
    <text evidence="1">Belongs to the 2Fe2S plant-type ferredoxin family.</text>
</comment>
<evidence type="ECO:0000259" key="11">
    <source>
        <dbReference type="PROSITE" id="PS51085"/>
    </source>
</evidence>
<sequence length="233" mass="25834">MDSPFEILGVDPDADDAEIDRAYRRRVIDVHPDQGGSVEEFHRLRTAYEAVKDGYTPEQDAPVENGKREATRGEAARRGDADSASADGEDDPDAARVEYLNYEVIDDHGWDLGDDDLFEKASAAGLDHEDYGQFLVRPNETLLEAAENRGYAWPYACRGGACANCAVAVFEGEMDTPGDHILPSTMLDSDIRLSCMGRPLSDEMQVVFNVKHLPGLDELRLPPYPFEQAHMND</sequence>
<dbReference type="SMART" id="SM00271">
    <property type="entry name" value="DnaJ"/>
    <property type="match status" value="1"/>
</dbReference>
<evidence type="ECO:0000256" key="3">
    <source>
        <dbReference type="ARBA" id="ARBA00022714"/>
    </source>
</evidence>
<dbReference type="Gene3D" id="1.10.287.110">
    <property type="entry name" value="DnaJ domain"/>
    <property type="match status" value="1"/>
</dbReference>
<dbReference type="InterPro" id="IPR006058">
    <property type="entry name" value="2Fe2S_fd_BS"/>
</dbReference>
<evidence type="ECO:0000256" key="4">
    <source>
        <dbReference type="ARBA" id="ARBA00022723"/>
    </source>
</evidence>
<protein>
    <submittedName>
        <fullName evidence="12">Ferredoxin</fullName>
    </submittedName>
</protein>
<evidence type="ECO:0000259" key="10">
    <source>
        <dbReference type="PROSITE" id="PS50076"/>
    </source>
</evidence>
<keyword evidence="4" id="KW-0479">Metal-binding</keyword>
<keyword evidence="3" id="KW-0001">2Fe-2S</keyword>
<feature type="domain" description="2Fe-2S ferredoxin-type" evidence="11">
    <location>
        <begin position="122"/>
        <end position="212"/>
    </location>
</feature>
<dbReference type="AlphaFoldDB" id="A0A1I6FVV4"/>
<dbReference type="OrthoDB" id="195646at2157"/>
<evidence type="ECO:0000256" key="9">
    <source>
        <dbReference type="SAM" id="MobiDB-lite"/>
    </source>
</evidence>
<dbReference type="PRINTS" id="PR00625">
    <property type="entry name" value="JDOMAIN"/>
</dbReference>
<dbReference type="RefSeq" id="WP_089876272.1">
    <property type="nucleotide sequence ID" value="NZ_FOYS01000001.1"/>
</dbReference>
<keyword evidence="5" id="KW-0249">Electron transport</keyword>
<dbReference type="SUPFAM" id="SSF46565">
    <property type="entry name" value="Chaperone J-domain"/>
    <property type="match status" value="1"/>
</dbReference>
<evidence type="ECO:0000256" key="5">
    <source>
        <dbReference type="ARBA" id="ARBA00022982"/>
    </source>
</evidence>
<reference evidence="13" key="1">
    <citation type="submission" date="2016-10" db="EMBL/GenBank/DDBJ databases">
        <authorList>
            <person name="Varghese N."/>
            <person name="Submissions S."/>
        </authorList>
    </citation>
    <scope>NUCLEOTIDE SEQUENCE [LARGE SCALE GENOMIC DNA]</scope>
    <source>
        <strain evidence="13">CGMCC 1.8711</strain>
    </source>
</reference>
<dbReference type="Gene3D" id="3.10.20.30">
    <property type="match status" value="1"/>
</dbReference>
<dbReference type="InterPro" id="IPR053441">
    <property type="entry name" value="2Fe2S_Ferredoxin"/>
</dbReference>
<dbReference type="InterPro" id="IPR036010">
    <property type="entry name" value="2Fe-2S_ferredoxin-like_sf"/>
</dbReference>
<dbReference type="Pfam" id="PF00226">
    <property type="entry name" value="DnaJ"/>
    <property type="match status" value="1"/>
</dbReference>
<dbReference type="PROSITE" id="PS50076">
    <property type="entry name" value="DNAJ_2"/>
    <property type="match status" value="1"/>
</dbReference>
<evidence type="ECO:0000256" key="7">
    <source>
        <dbReference type="ARBA" id="ARBA00023014"/>
    </source>
</evidence>
<feature type="region of interest" description="Disordered" evidence="9">
    <location>
        <begin position="50"/>
        <end position="93"/>
    </location>
</feature>
<dbReference type="PROSITE" id="PS00197">
    <property type="entry name" value="2FE2S_FER_1"/>
    <property type="match status" value="1"/>
</dbReference>
<dbReference type="SUPFAM" id="SSF54292">
    <property type="entry name" value="2Fe-2S ferredoxin-like"/>
    <property type="match status" value="1"/>
</dbReference>
<dbReference type="CDD" id="cd00207">
    <property type="entry name" value="fer2"/>
    <property type="match status" value="1"/>
</dbReference>
<dbReference type="PANTHER" id="PTHR43112:SF3">
    <property type="entry name" value="FERREDOXIN-2, CHLOROPLASTIC"/>
    <property type="match status" value="1"/>
</dbReference>
<dbReference type="PROSITE" id="PS51085">
    <property type="entry name" value="2FE2S_FER_2"/>
    <property type="match status" value="1"/>
</dbReference>
<dbReference type="InterPro" id="IPR001041">
    <property type="entry name" value="2Fe-2S_ferredoxin-type"/>
</dbReference>
<dbReference type="GO" id="GO:0046872">
    <property type="term" value="F:metal ion binding"/>
    <property type="evidence" value="ECO:0007669"/>
    <property type="project" value="UniProtKB-KW"/>
</dbReference>
<dbReference type="NCBIfam" id="NF041393">
    <property type="entry name" value="Frdxn_Halo"/>
    <property type="match status" value="1"/>
</dbReference>